<dbReference type="InterPro" id="IPR049249">
    <property type="entry name" value="DUF6882"/>
</dbReference>
<evidence type="ECO:0000313" key="1">
    <source>
        <dbReference type="EMBL" id="MFC5753814.1"/>
    </source>
</evidence>
<evidence type="ECO:0000313" key="2">
    <source>
        <dbReference type="Proteomes" id="UP001596074"/>
    </source>
</evidence>
<dbReference type="Proteomes" id="UP001596074">
    <property type="component" value="Unassembled WGS sequence"/>
</dbReference>
<reference evidence="2" key="1">
    <citation type="journal article" date="2019" name="Int. J. Syst. Evol. Microbiol.">
        <title>The Global Catalogue of Microorganisms (GCM) 10K type strain sequencing project: providing services to taxonomists for standard genome sequencing and annotation.</title>
        <authorList>
            <consortium name="The Broad Institute Genomics Platform"/>
            <consortium name="The Broad Institute Genome Sequencing Center for Infectious Disease"/>
            <person name="Wu L."/>
            <person name="Ma J."/>
        </authorList>
    </citation>
    <scope>NUCLEOTIDE SEQUENCE [LARGE SCALE GENOMIC DNA]</scope>
    <source>
        <strain evidence="2">KCTC 42087</strain>
    </source>
</reference>
<comment type="caution">
    <text evidence="1">The sequence shown here is derived from an EMBL/GenBank/DDBJ whole genome shotgun (WGS) entry which is preliminary data.</text>
</comment>
<dbReference type="Pfam" id="PF21813">
    <property type="entry name" value="DUF6882"/>
    <property type="match status" value="1"/>
</dbReference>
<keyword evidence="2" id="KW-1185">Reference proteome</keyword>
<protein>
    <submittedName>
        <fullName evidence="1">DUF6882 domain-containing protein</fullName>
    </submittedName>
</protein>
<organism evidence="1 2">
    <name type="scientific">Actinomadura rugatobispora</name>
    <dbReference type="NCBI Taxonomy" id="1994"/>
    <lineage>
        <taxon>Bacteria</taxon>
        <taxon>Bacillati</taxon>
        <taxon>Actinomycetota</taxon>
        <taxon>Actinomycetes</taxon>
        <taxon>Streptosporangiales</taxon>
        <taxon>Thermomonosporaceae</taxon>
        <taxon>Actinomadura</taxon>
    </lineage>
</organism>
<gene>
    <name evidence="1" type="ORF">ACFPZN_50055</name>
</gene>
<proteinExistence type="predicted"/>
<dbReference type="RefSeq" id="WP_378291238.1">
    <property type="nucleotide sequence ID" value="NZ_JBHSON010000125.1"/>
</dbReference>
<name>A0ABW1AGX8_9ACTN</name>
<sequence length="233" mass="24789">MSRQSSYSPAFEAFGAERSAAAMQQQEALNAFLGTEHRTADLESRSLRSDGLVIGGVTSLGSFSHLSNTWLWTWANPNFGWDHPAVAAVRAIHDYGVEHDIPELSTGHLDLGGFPQPHQAATTMAIAAGHLLGGNGIWSCAINEGKGAAYVHLDDPQLPSAVFDPNTAPRLLMTAVQVFPDDHRRVVRGYFDRHGAPYEETAETISGGPPGGGSITVAFDSQGRVDQLSAALA</sequence>
<accession>A0ABW1AGX8</accession>
<dbReference type="EMBL" id="JBHSON010000125">
    <property type="protein sequence ID" value="MFC5753814.1"/>
    <property type="molecule type" value="Genomic_DNA"/>
</dbReference>